<reference evidence="1 2" key="1">
    <citation type="submission" date="2017-03" db="EMBL/GenBank/DDBJ databases">
        <authorList>
            <person name="Afonso C.L."/>
            <person name="Miller P.J."/>
            <person name="Scott M.A."/>
            <person name="Spackman E."/>
            <person name="Goraichik I."/>
            <person name="Dimitrov K.M."/>
            <person name="Suarez D.L."/>
            <person name="Swayne D.E."/>
        </authorList>
    </citation>
    <scope>NUCLEOTIDE SEQUENCE [LARGE SCALE GENOMIC DNA]</scope>
    <source>
        <strain evidence="1">PRJEB14757</strain>
    </source>
</reference>
<sequence length="77" mass="8800">MQKIIKNIKGSDFPPELQIKFNIKPKQILTIIVRDEDDNDYDMENVGDALIESFESIASHAEGKIKLTRARDILKSL</sequence>
<dbReference type="STRING" id="1246637.MTBBW1_2310016"/>
<accession>A0A1W1HDV2</accession>
<gene>
    <name evidence="1" type="ORF">MTBBW1_2310016</name>
</gene>
<keyword evidence="2" id="KW-1185">Reference proteome</keyword>
<evidence type="ECO:0000313" key="1">
    <source>
        <dbReference type="EMBL" id="SLM30568.1"/>
    </source>
</evidence>
<dbReference type="RefSeq" id="WP_080808736.1">
    <property type="nucleotide sequence ID" value="NZ_LT828562.1"/>
</dbReference>
<dbReference type="EMBL" id="FWEV01000148">
    <property type="protein sequence ID" value="SLM30568.1"/>
    <property type="molecule type" value="Genomic_DNA"/>
</dbReference>
<evidence type="ECO:0000313" key="2">
    <source>
        <dbReference type="Proteomes" id="UP000191931"/>
    </source>
</evidence>
<organism evidence="1 2">
    <name type="scientific">Desulfamplus magnetovallimortis</name>
    <dbReference type="NCBI Taxonomy" id="1246637"/>
    <lineage>
        <taxon>Bacteria</taxon>
        <taxon>Pseudomonadati</taxon>
        <taxon>Thermodesulfobacteriota</taxon>
        <taxon>Desulfobacteria</taxon>
        <taxon>Desulfobacterales</taxon>
        <taxon>Desulfobacteraceae</taxon>
        <taxon>Desulfamplus</taxon>
    </lineage>
</organism>
<proteinExistence type="predicted"/>
<dbReference type="AlphaFoldDB" id="A0A1W1HDV2"/>
<protein>
    <submittedName>
        <fullName evidence="1">Uncharacterized protein</fullName>
    </submittedName>
</protein>
<dbReference type="OrthoDB" id="5422869at2"/>
<name>A0A1W1HDV2_9BACT</name>
<dbReference type="Proteomes" id="UP000191931">
    <property type="component" value="Unassembled WGS sequence"/>
</dbReference>